<dbReference type="eggNOG" id="COG1922">
    <property type="taxonomic scope" value="Bacteria"/>
</dbReference>
<reference evidence="3 4" key="1">
    <citation type="journal article" date="2013" name="PLoS ONE">
        <title>Genomic analysis of Melioribacter roseus, facultatively anaerobic organotrophic bacterium representing a novel deep lineage within Bacteriodetes/Chlorobi group.</title>
        <authorList>
            <person name="Kadnikov V.V."/>
            <person name="Mardanov A.V."/>
            <person name="Podosokorskaya O.A."/>
            <person name="Gavrilov S.N."/>
            <person name="Kublanov I.V."/>
            <person name="Beletsky A.V."/>
            <person name="Bonch-Osmolovskaya E.A."/>
            <person name="Ravin N.V."/>
        </authorList>
    </citation>
    <scope>NUCLEOTIDE SEQUENCE [LARGE SCALE GENOMIC DNA]</scope>
    <source>
        <strain evidence="4">JCM 17771 / P3M-2</strain>
    </source>
</reference>
<dbReference type="GO" id="GO:0016758">
    <property type="term" value="F:hexosyltransferase activity"/>
    <property type="evidence" value="ECO:0007669"/>
    <property type="project" value="TreeGrafter"/>
</dbReference>
<gene>
    <name evidence="3" type="ordered locus">MROS_2060</name>
</gene>
<dbReference type="Proteomes" id="UP000009011">
    <property type="component" value="Chromosome"/>
</dbReference>
<organism evidence="3 4">
    <name type="scientific">Melioribacter roseus (strain DSM 23840 / JCM 17771 / VKM B-2668 / P3M-2)</name>
    <dbReference type="NCBI Taxonomy" id="1191523"/>
    <lineage>
        <taxon>Bacteria</taxon>
        <taxon>Pseudomonadati</taxon>
        <taxon>Ignavibacteriota</taxon>
        <taxon>Ignavibacteria</taxon>
        <taxon>Ignavibacteriales</taxon>
        <taxon>Melioribacteraceae</taxon>
        <taxon>Melioribacter</taxon>
    </lineage>
</organism>
<keyword evidence="4" id="KW-1185">Reference proteome</keyword>
<evidence type="ECO:0000313" key="4">
    <source>
        <dbReference type="Proteomes" id="UP000009011"/>
    </source>
</evidence>
<sequence length="233" mass="27409">MKLFIGKKSINLITREEDFLRIISGGCKEQIITYVNQNTVNLFHENEEYLKTISNEFLCVLDGAGLWLSALFKNVRCERISFTDALIKFFEVLIEKRMQLYYVGGSYNIGTLQKKIYPINITGYANGYCKRYDWRLKLEELSRADVIMVGMGQPRQEYIALEIKSLIKNKIIICCGAFMDYYTGTVRRAPLIMQRYGLEWLYRIYDNPRLYGKRYLVGIPKFLLKMKDLNYVK</sequence>
<name>I7A5X0_MELRP</name>
<dbReference type="AlphaFoldDB" id="I7A5X0"/>
<dbReference type="OrthoDB" id="9771846at2"/>
<dbReference type="Pfam" id="PF03808">
    <property type="entry name" value="Glyco_tran_WecG"/>
    <property type="match status" value="1"/>
</dbReference>
<dbReference type="RefSeq" id="WP_014856723.1">
    <property type="nucleotide sequence ID" value="NC_018178.1"/>
</dbReference>
<evidence type="ECO:0000256" key="1">
    <source>
        <dbReference type="ARBA" id="ARBA00022676"/>
    </source>
</evidence>
<proteinExistence type="predicted"/>
<dbReference type="InterPro" id="IPR004629">
    <property type="entry name" value="WecG_TagA_CpsF"/>
</dbReference>
<dbReference type="EMBL" id="CP003557">
    <property type="protein sequence ID" value="AFN75291.1"/>
    <property type="molecule type" value="Genomic_DNA"/>
</dbReference>
<dbReference type="PANTHER" id="PTHR34136">
    <property type="match status" value="1"/>
</dbReference>
<evidence type="ECO:0000256" key="2">
    <source>
        <dbReference type="ARBA" id="ARBA00022679"/>
    </source>
</evidence>
<dbReference type="PANTHER" id="PTHR34136:SF1">
    <property type="entry name" value="UDP-N-ACETYL-D-MANNOSAMINURONIC ACID TRANSFERASE"/>
    <property type="match status" value="1"/>
</dbReference>
<protein>
    <submittedName>
        <fullName evidence="3">Glycosyl transferase, WecB/TagA/CpsF family</fullName>
    </submittedName>
</protein>
<dbReference type="CDD" id="cd06533">
    <property type="entry name" value="Glyco_transf_WecG_TagA"/>
    <property type="match status" value="1"/>
</dbReference>
<keyword evidence="2 3" id="KW-0808">Transferase</keyword>
<dbReference type="NCBIfam" id="TIGR00696">
    <property type="entry name" value="wecG_tagA_cpsF"/>
    <property type="match status" value="1"/>
</dbReference>
<dbReference type="KEGG" id="mro:MROS_2060"/>
<evidence type="ECO:0000313" key="3">
    <source>
        <dbReference type="EMBL" id="AFN75291.1"/>
    </source>
</evidence>
<keyword evidence="1" id="KW-0328">Glycosyltransferase</keyword>
<dbReference type="HOGENOM" id="CLU_063203_0_1_10"/>
<dbReference type="STRING" id="1191523.MROS_2060"/>
<accession>I7A5X0</accession>